<feature type="repeat" description="TPR" evidence="1">
    <location>
        <begin position="180"/>
        <end position="213"/>
    </location>
</feature>
<proteinExistence type="predicted"/>
<gene>
    <name evidence="3" type="ORF">NEMVEDRAFT_v1g127863</name>
</gene>
<dbReference type="HOGENOM" id="CLU_014101_1_0_1"/>
<organism evidence="3 4">
    <name type="scientific">Nematostella vectensis</name>
    <name type="common">Starlet sea anemone</name>
    <dbReference type="NCBI Taxonomy" id="45351"/>
    <lineage>
        <taxon>Eukaryota</taxon>
        <taxon>Metazoa</taxon>
        <taxon>Cnidaria</taxon>
        <taxon>Anthozoa</taxon>
        <taxon>Hexacorallia</taxon>
        <taxon>Actiniaria</taxon>
        <taxon>Edwardsiidae</taxon>
        <taxon>Nematostella</taxon>
    </lineage>
</organism>
<keyword evidence="2" id="KW-0732">Signal</keyword>
<dbReference type="Pfam" id="PF13432">
    <property type="entry name" value="TPR_16"/>
    <property type="match status" value="1"/>
</dbReference>
<evidence type="ECO:0000256" key="1">
    <source>
        <dbReference type="PROSITE-ProRule" id="PRU00339"/>
    </source>
</evidence>
<dbReference type="FunCoup" id="A7SQP9">
    <property type="interactions" value="90"/>
</dbReference>
<feature type="repeat" description="TPR" evidence="1">
    <location>
        <begin position="112"/>
        <end position="145"/>
    </location>
</feature>
<sequence length="730" mass="81970">MVKLFVSFITAHAISLLGCGDIDDAISYFTKIIKEHPKVTSAFLGRGTAYVKKGIQIKENSDAAISDFSTVISHSPKNPEGWIRRAEVLSPIGRIPEAIKDISVALSLQPSAELYLISGTLHFMSEDYVTATKNLEKSLEYNPSQATATLYLGLSLYHRGLIQQAIPLYKKALQANTNTAEVHRSLGHAYRELGDASAAYEHFTAALLLEPRSAETFHLRGMLQYMNGKPALALNDFKACQSFDPQNTACLYMKAVCYATLGNFYETVKMSTKVRLHLLYHGGIMNPIAVKAQFLKEYSRYLHSHLDTPLTSFTPDEGLDGNLRDHWVKSLPFSILNYTEQPGIQPSIREVESLPFEEYSTDAKTILCKSQLLGPLVQYHTDGFLPSTRHHRAMGLAILDVAQAAQRHWKSVRSSKASDKSARLSWRAMFDVAVKWRRLVDPDQAVMWLDKMPQKSVRAGFNVHMTLVRGQMRNVRYSDYFEKIFQFTKKMLLHFYKTEEFSTKDFKRRIEKSRTCEDLISALKVQNPTNPQPGLMLSTHVTSLLTAGKSNLDGVILMLSEGSGKNLVFSMDTPTTPTRTANYHSELEFLWNQIRDEVRKPSNKVRYDSDPLGVYILSFAYYFLNLMPLSRGTSAVAYTVALGLFLAAGKEATGNIPKGKEVDLEAMIGGTADKFAKEVQAWLALKKASPSLTSFPSVRDTFPTLRHALEALNVDVEAEHCKRHRPRKSQ</sequence>
<dbReference type="PANTHER" id="PTHR44523:SF1">
    <property type="entry name" value="TETRATRICOPEPTIDE REPEAT PROTEIN 13"/>
    <property type="match status" value="1"/>
</dbReference>
<dbReference type="InterPro" id="IPR011990">
    <property type="entry name" value="TPR-like_helical_dom_sf"/>
</dbReference>
<accession>A7SQP9</accession>
<keyword evidence="4" id="KW-1185">Reference proteome</keyword>
<dbReference type="eggNOG" id="KOG1124">
    <property type="taxonomic scope" value="Eukaryota"/>
</dbReference>
<reference evidence="3 4" key="1">
    <citation type="journal article" date="2007" name="Science">
        <title>Sea anemone genome reveals ancestral eumetazoan gene repertoire and genomic organization.</title>
        <authorList>
            <person name="Putnam N.H."/>
            <person name="Srivastava M."/>
            <person name="Hellsten U."/>
            <person name="Dirks B."/>
            <person name="Chapman J."/>
            <person name="Salamov A."/>
            <person name="Terry A."/>
            <person name="Shapiro H."/>
            <person name="Lindquist E."/>
            <person name="Kapitonov V.V."/>
            <person name="Jurka J."/>
            <person name="Genikhovich G."/>
            <person name="Grigoriev I.V."/>
            <person name="Lucas S.M."/>
            <person name="Steele R.E."/>
            <person name="Finnerty J.R."/>
            <person name="Technau U."/>
            <person name="Martindale M.Q."/>
            <person name="Rokhsar D.S."/>
        </authorList>
    </citation>
    <scope>NUCLEOTIDE SEQUENCE [LARGE SCALE GENOMIC DNA]</scope>
    <source>
        <strain evidence="4">CH2 X CH6</strain>
    </source>
</reference>
<dbReference type="STRING" id="45351.A7SQP9"/>
<evidence type="ECO:0000313" key="4">
    <source>
        <dbReference type="Proteomes" id="UP000001593"/>
    </source>
</evidence>
<dbReference type="PhylomeDB" id="A7SQP9"/>
<dbReference type="Proteomes" id="UP000001593">
    <property type="component" value="Unassembled WGS sequence"/>
</dbReference>
<feature type="signal peptide" evidence="2">
    <location>
        <begin position="1"/>
        <end position="19"/>
    </location>
</feature>
<dbReference type="PANTHER" id="PTHR44523">
    <property type="entry name" value="TETRATRICOPEPTIDE REPEAT PROTEIN 13"/>
    <property type="match status" value="1"/>
</dbReference>
<protein>
    <recommendedName>
        <fullName evidence="5">Tetratricopeptide repeat protein 13</fullName>
    </recommendedName>
</protein>
<dbReference type="Gene3D" id="1.25.40.10">
    <property type="entry name" value="Tetratricopeptide repeat domain"/>
    <property type="match status" value="2"/>
</dbReference>
<dbReference type="Pfam" id="PF13181">
    <property type="entry name" value="TPR_8"/>
    <property type="match status" value="1"/>
</dbReference>
<keyword evidence="1" id="KW-0802">TPR repeat</keyword>
<evidence type="ECO:0008006" key="5">
    <source>
        <dbReference type="Google" id="ProtNLM"/>
    </source>
</evidence>
<dbReference type="EMBL" id="DS469749">
    <property type="protein sequence ID" value="EDO33965.1"/>
    <property type="molecule type" value="Genomic_DNA"/>
</dbReference>
<dbReference type="AlphaFoldDB" id="A7SQP9"/>
<name>A7SQP9_NEMVE</name>
<dbReference type="OMA" id="KEMALYT"/>
<feature type="chain" id="PRO_5002715246" description="Tetratricopeptide repeat protein 13" evidence="2">
    <location>
        <begin position="20"/>
        <end position="730"/>
    </location>
</feature>
<dbReference type="PROSITE" id="PS50005">
    <property type="entry name" value="TPR"/>
    <property type="match status" value="3"/>
</dbReference>
<dbReference type="SUPFAM" id="SSF48452">
    <property type="entry name" value="TPR-like"/>
    <property type="match status" value="2"/>
</dbReference>
<dbReference type="PROSITE" id="PS51257">
    <property type="entry name" value="PROKAR_LIPOPROTEIN"/>
    <property type="match status" value="1"/>
</dbReference>
<evidence type="ECO:0000313" key="3">
    <source>
        <dbReference type="EMBL" id="EDO33965.1"/>
    </source>
</evidence>
<feature type="repeat" description="TPR" evidence="1">
    <location>
        <begin position="146"/>
        <end position="179"/>
    </location>
</feature>
<dbReference type="InParanoid" id="A7SQP9"/>
<evidence type="ECO:0000256" key="2">
    <source>
        <dbReference type="SAM" id="SignalP"/>
    </source>
</evidence>
<dbReference type="InterPro" id="IPR019734">
    <property type="entry name" value="TPR_rpt"/>
</dbReference>
<dbReference type="SMART" id="SM00028">
    <property type="entry name" value="TPR"/>
    <property type="match status" value="6"/>
</dbReference>